<sequence length="144" mass="16418">MVSIEPVNIHFSIPATDPLGREAVLGKLRFMPDRVALSWRLKGNVFRGGKSEMLTIDLPYGQIDHVELVKKWFRIRSLVLRIADPSLVKDIPGVDMGKMVLEIDDRSRQEAKKLAGLIDFKRSMFILDEHETRLASMRDSLDDS</sequence>
<dbReference type="AlphaFoldDB" id="A0A851GHA0"/>
<keyword evidence="2" id="KW-1185">Reference proteome</keyword>
<proteinExistence type="predicted"/>
<comment type="caution">
    <text evidence="1">The sequence shown here is derived from an EMBL/GenBank/DDBJ whole genome shotgun (WGS) entry which is preliminary data.</text>
</comment>
<reference evidence="1 2" key="1">
    <citation type="submission" date="2020-07" db="EMBL/GenBank/DDBJ databases">
        <title>Roseicoccus Jingziensis gen. nov., sp. nov., isolated from coastal seawater.</title>
        <authorList>
            <person name="Feng X."/>
        </authorList>
    </citation>
    <scope>NUCLEOTIDE SEQUENCE [LARGE SCALE GENOMIC DNA]</scope>
    <source>
        <strain evidence="1 2">N1E253</strain>
    </source>
</reference>
<evidence type="ECO:0000313" key="2">
    <source>
        <dbReference type="Proteomes" id="UP000557872"/>
    </source>
</evidence>
<organism evidence="1 2">
    <name type="scientific">Oceaniferula marina</name>
    <dbReference type="NCBI Taxonomy" id="2748318"/>
    <lineage>
        <taxon>Bacteria</taxon>
        <taxon>Pseudomonadati</taxon>
        <taxon>Verrucomicrobiota</taxon>
        <taxon>Verrucomicrobiia</taxon>
        <taxon>Verrucomicrobiales</taxon>
        <taxon>Verrucomicrobiaceae</taxon>
        <taxon>Oceaniferula</taxon>
    </lineage>
</organism>
<name>A0A851GHA0_9BACT</name>
<evidence type="ECO:0000313" key="1">
    <source>
        <dbReference type="EMBL" id="NWK55231.1"/>
    </source>
</evidence>
<protein>
    <submittedName>
        <fullName evidence="1">Uncharacterized protein</fullName>
    </submittedName>
</protein>
<gene>
    <name evidence="1" type="ORF">HW115_06390</name>
</gene>
<accession>A0A851GHA0</accession>
<dbReference type="Proteomes" id="UP000557872">
    <property type="component" value="Unassembled WGS sequence"/>
</dbReference>
<dbReference type="RefSeq" id="WP_178931758.1">
    <property type="nucleotide sequence ID" value="NZ_JACBAZ010000002.1"/>
</dbReference>
<dbReference type="EMBL" id="JACBAZ010000002">
    <property type="protein sequence ID" value="NWK55231.1"/>
    <property type="molecule type" value="Genomic_DNA"/>
</dbReference>